<reference evidence="2" key="1">
    <citation type="journal article" date="2017" name="Nucleic Acids Res.">
        <title>Proteogenomics produces comprehensive and highly accurate protein-coding gene annotation in a complete genome assembly of Malassezia sympodialis.</title>
        <authorList>
            <person name="Zhu Y."/>
            <person name="Engstroem P.G."/>
            <person name="Tellgren-Roth C."/>
            <person name="Baudo C.D."/>
            <person name="Kennell J.C."/>
            <person name="Sun S."/>
            <person name="Billmyre R.B."/>
            <person name="Schroeder M.S."/>
            <person name="Andersson A."/>
            <person name="Holm T."/>
            <person name="Sigurgeirsson B."/>
            <person name="Wu G."/>
            <person name="Sankaranarayanan S.R."/>
            <person name="Siddharthan R."/>
            <person name="Sanyal K."/>
            <person name="Lundeberg J."/>
            <person name="Nystedt B."/>
            <person name="Boekhout T."/>
            <person name="Dawson T.L. Jr."/>
            <person name="Heitman J."/>
            <person name="Scheynius A."/>
            <person name="Lehtioe J."/>
        </authorList>
    </citation>
    <scope>NUCLEOTIDE SEQUENCE [LARGE SCALE GENOMIC DNA]</scope>
    <source>
        <strain evidence="2">ATCC 42132</strain>
    </source>
</reference>
<dbReference type="EMBL" id="LT671824">
    <property type="protein sequence ID" value="SHO78551.1"/>
    <property type="molecule type" value="Genomic_DNA"/>
</dbReference>
<gene>
    <name evidence="1" type="ORF">MSYG_2898</name>
</gene>
<name>A0A1M8A838_MALS4</name>
<protein>
    <submittedName>
        <fullName evidence="1">Uncharacterized protein</fullName>
    </submittedName>
</protein>
<evidence type="ECO:0000313" key="1">
    <source>
        <dbReference type="EMBL" id="SHO78551.1"/>
    </source>
</evidence>
<evidence type="ECO:0000313" key="2">
    <source>
        <dbReference type="Proteomes" id="UP000186303"/>
    </source>
</evidence>
<sequence>MPPPRAAYRRHFFPRLGAGEPVPPFLVGPAGAPPTALDEALYELLFRACRQCILPWYAPISQDREALHALVHMARLLAHQVQARTGALPLALVPAHERDACLARRARVARTLCERVPLILVQHMRHFHVASDTRLGAAHAYALLGAHPGVVDGRISDAYWRASLAPCLASLRATAHAADPAAFSELDELLLRDLLVYALRTNLTAFSPAALCMIAHRALDRARAHPMGPFAQLAWVVRQLASMLCAAGRQTRRFAQQRDAGAVILADDAPPMTRLAVLALAEALQLSARPVGAWILAVLLTLARCFAPILDPAMMRFAMANLYSEHWAPMAAQALAPASPPTPVPDVRKPSADPEHAFFRLCIRCWLYTPSWLRFLYGGTYDAQMNTIQHALAPFFAPAAHEPLLHCALLLYESAWLCLQP</sequence>
<dbReference type="OrthoDB" id="10448925at2759"/>
<dbReference type="Proteomes" id="UP000186303">
    <property type="component" value="Chromosome 4"/>
</dbReference>
<dbReference type="AlphaFoldDB" id="A0A1M8A838"/>
<dbReference type="VEuPathDB" id="FungiDB:MSYG_2898"/>
<keyword evidence="2" id="KW-1185">Reference proteome</keyword>
<proteinExistence type="predicted"/>
<accession>A0A1M8A838</accession>
<organism evidence="1 2">
    <name type="scientific">Malassezia sympodialis (strain ATCC 42132)</name>
    <name type="common">Atopic eczema-associated yeast</name>
    <dbReference type="NCBI Taxonomy" id="1230383"/>
    <lineage>
        <taxon>Eukaryota</taxon>
        <taxon>Fungi</taxon>
        <taxon>Dikarya</taxon>
        <taxon>Basidiomycota</taxon>
        <taxon>Ustilaginomycotina</taxon>
        <taxon>Malasseziomycetes</taxon>
        <taxon>Malasseziales</taxon>
        <taxon>Malasseziaceae</taxon>
        <taxon>Malassezia</taxon>
    </lineage>
</organism>